<proteinExistence type="predicted"/>
<feature type="transmembrane region" description="Helical" evidence="1">
    <location>
        <begin position="169"/>
        <end position="189"/>
    </location>
</feature>
<protein>
    <recommendedName>
        <fullName evidence="4">ABC-type branched-subunit amino acid transport system substrate-binding protein</fullName>
    </recommendedName>
</protein>
<evidence type="ECO:0000256" key="1">
    <source>
        <dbReference type="SAM" id="Phobius"/>
    </source>
</evidence>
<keyword evidence="3" id="KW-1185">Reference proteome</keyword>
<evidence type="ECO:0000313" key="3">
    <source>
        <dbReference type="Proteomes" id="UP000233786"/>
    </source>
</evidence>
<comment type="caution">
    <text evidence="2">The sequence shown here is derived from an EMBL/GenBank/DDBJ whole genome shotgun (WGS) entry which is preliminary data.</text>
</comment>
<dbReference type="Gene3D" id="3.40.50.2300">
    <property type="match status" value="2"/>
</dbReference>
<dbReference type="EMBL" id="PJNB01000001">
    <property type="protein sequence ID" value="PKW15637.1"/>
    <property type="molecule type" value="Genomic_DNA"/>
</dbReference>
<dbReference type="Proteomes" id="UP000233786">
    <property type="component" value="Unassembled WGS sequence"/>
</dbReference>
<name>A0A2N3XY90_SACSN</name>
<keyword evidence="1" id="KW-1133">Transmembrane helix</keyword>
<feature type="transmembrane region" description="Helical" evidence="1">
    <location>
        <begin position="375"/>
        <end position="392"/>
    </location>
</feature>
<keyword evidence="1" id="KW-0812">Transmembrane</keyword>
<organism evidence="2 3">
    <name type="scientific">Saccharopolyspora spinosa</name>
    <dbReference type="NCBI Taxonomy" id="60894"/>
    <lineage>
        <taxon>Bacteria</taxon>
        <taxon>Bacillati</taxon>
        <taxon>Actinomycetota</taxon>
        <taxon>Actinomycetes</taxon>
        <taxon>Pseudonocardiales</taxon>
        <taxon>Pseudonocardiaceae</taxon>
        <taxon>Saccharopolyspora</taxon>
    </lineage>
</organism>
<dbReference type="InterPro" id="IPR028082">
    <property type="entry name" value="Peripla_BP_I"/>
</dbReference>
<dbReference type="AlphaFoldDB" id="A0A2N3XY90"/>
<sequence length="845" mass="93674">MTEASVGQGVPVSQLPSGLGRRWIRRRRVEKIPDQPIVHLLRDSDSGALVDQLSDHLGTVVPHVRLDVGGTPAETPRQKSVQIRELLDKAAQGLRDADSWPRIGRLRFRRYALLSWLLKKNLPPTNLAQAPHSHTRQLLREYLRSRRPRRDRQQPQQEAALWESAAQSLPWYLFALSLTFFPLYYAWWVRQGRVARWFMRQRYLSPRESADFPSFAQRLITTPSRWENAEQVRKLLVHAFLTDLAESYTRRLWRWQWVPKDCYPVLLLRNLGDETAGKVLVRLINDVRNETGVPDPLLVIGSGAQPLQDSETPSAPVTLETWPETLQEARRKRSNTAWYVTLRVADEPHSADDEPGVSLGQTSLPLKRSKLLRRIPILLVVLLVLGGGAVYLQQYQQHCGRSWWPWTNTDLWSAGDECVGIADPGYHFSSDIKDENLRNRLINAQQAIEGENDLAEGKNRVDQDQPLPYISIVYFSTLTGKDPDSSTLDGVAAELEGLAKAQEKARMDGGVAIRVVLANGGASMSHAPDVAERIVEYAKGTSPGEPPVVAVVGLGGSWDGTAKAISTLGHSGLAMIGTVTSADVFPKLSRLYHQVGPTNLWESQVVAQHVRNIGVHDVTVYYEEGDLYSKNLAEDIGAQLGDSARLVDPQRSNPSDAVRCSPDSLVFFSGRADQFGKYLNTVQDKCVDPEMRPRLMAGDDTTKFLLDRQLPPGVQLDYIDFTGLRVQEGTDGLVGRGLLAFDAVDLVRQAVRKVTDGQVEVDTTPLNGQAVWYGIARLGENQGGIRANSGPIDFGAPAGQVPVRKAISVMRVVEAGSDGAQPNDRKPVLVMHCGNTPRQTGQCPP</sequence>
<keyword evidence="1" id="KW-0472">Membrane</keyword>
<dbReference type="STRING" id="994479.GCA_000194155_06622"/>
<gene>
    <name evidence="2" type="ORF">A8926_3380</name>
</gene>
<reference evidence="2" key="1">
    <citation type="submission" date="2017-12" db="EMBL/GenBank/DDBJ databases">
        <title>Sequencing the genomes of 1000 Actinobacteria strains.</title>
        <authorList>
            <person name="Klenk H.-P."/>
        </authorList>
    </citation>
    <scope>NUCLEOTIDE SEQUENCE [LARGE SCALE GENOMIC DNA]</scope>
    <source>
        <strain evidence="2">DSM 44228</strain>
    </source>
</reference>
<evidence type="ECO:0000313" key="2">
    <source>
        <dbReference type="EMBL" id="PKW15637.1"/>
    </source>
</evidence>
<dbReference type="SUPFAM" id="SSF53822">
    <property type="entry name" value="Periplasmic binding protein-like I"/>
    <property type="match status" value="1"/>
</dbReference>
<accession>A0A2N3XY90</accession>
<evidence type="ECO:0008006" key="4">
    <source>
        <dbReference type="Google" id="ProtNLM"/>
    </source>
</evidence>
<dbReference type="RefSeq" id="WP_148272077.1">
    <property type="nucleotide sequence ID" value="NZ_CP061007.1"/>
</dbReference>